<organism evidence="3 4">
    <name type="scientific">Amedibacillus dolichus CAG:375</name>
    <dbReference type="NCBI Taxonomy" id="1263076"/>
    <lineage>
        <taxon>Bacteria</taxon>
        <taxon>Bacillati</taxon>
        <taxon>Bacillota</taxon>
        <taxon>Erysipelotrichia</taxon>
        <taxon>Erysipelotrichales</taxon>
        <taxon>Erysipelotrichaceae</taxon>
        <taxon>Amedibacillus</taxon>
    </lineage>
</organism>
<dbReference type="Pfam" id="PF02498">
    <property type="entry name" value="Bro-N"/>
    <property type="match status" value="1"/>
</dbReference>
<evidence type="ECO:0000313" key="4">
    <source>
        <dbReference type="Proteomes" id="UP000018093"/>
    </source>
</evidence>
<dbReference type="AlphaFoldDB" id="R7G869"/>
<dbReference type="Proteomes" id="UP000018093">
    <property type="component" value="Unassembled WGS sequence"/>
</dbReference>
<dbReference type="PANTHER" id="PTHR36180:SF2">
    <property type="entry name" value="BRO FAMILY PROTEIN"/>
    <property type="match status" value="1"/>
</dbReference>
<feature type="coiled-coil region" evidence="1">
    <location>
        <begin position="57"/>
        <end position="84"/>
    </location>
</feature>
<proteinExistence type="predicted"/>
<protein>
    <submittedName>
        <fullName evidence="3">BRO family N-terminal domain protein</fullName>
    </submittedName>
</protein>
<name>R7G869_9FIRM</name>
<dbReference type="PANTHER" id="PTHR36180">
    <property type="entry name" value="DNA-BINDING PROTEIN-RELATED-RELATED"/>
    <property type="match status" value="1"/>
</dbReference>
<dbReference type="EMBL" id="CBIN010000283">
    <property type="protein sequence ID" value="CDE23609.1"/>
    <property type="molecule type" value="Genomic_DNA"/>
</dbReference>
<dbReference type="InterPro" id="IPR003497">
    <property type="entry name" value="BRO_N_domain"/>
</dbReference>
<sequence length="173" mass="20359">MQKVKMTFINESNLYKVIFQSRKPQAERFTEWVTSEVLPTLRRTGGYRLPQTPEEKIRLLLEANQSANTKIEKVEERVSNLEDNRFLNPNEYGYLNTQVSSRIREVKDVHQMQLNRRQNSELFKAIGRDIKTITNVRCRSQIRYKDFDKVLDFVKTWEPSKATMVVISQMGAA</sequence>
<dbReference type="Pfam" id="PF10552">
    <property type="entry name" value="ORF6C"/>
    <property type="match status" value="1"/>
</dbReference>
<feature type="domain" description="Bro-N" evidence="2">
    <location>
        <begin position="1"/>
        <end position="45"/>
    </location>
</feature>
<accession>R7G869</accession>
<evidence type="ECO:0000313" key="3">
    <source>
        <dbReference type="EMBL" id="CDE23609.1"/>
    </source>
</evidence>
<dbReference type="PROSITE" id="PS51750">
    <property type="entry name" value="BRO_N"/>
    <property type="match status" value="1"/>
</dbReference>
<dbReference type="InterPro" id="IPR018878">
    <property type="entry name" value="ORF6C_dom"/>
</dbReference>
<gene>
    <name evidence="3" type="ORF">BN631_00245</name>
</gene>
<comment type="caution">
    <text evidence="3">The sequence shown here is derived from an EMBL/GenBank/DDBJ whole genome shotgun (WGS) entry which is preliminary data.</text>
</comment>
<evidence type="ECO:0000259" key="2">
    <source>
        <dbReference type="PROSITE" id="PS51750"/>
    </source>
</evidence>
<evidence type="ECO:0000256" key="1">
    <source>
        <dbReference type="SAM" id="Coils"/>
    </source>
</evidence>
<keyword evidence="1" id="KW-0175">Coiled coil</keyword>
<reference evidence="3" key="1">
    <citation type="submission" date="2012-11" db="EMBL/GenBank/DDBJ databases">
        <title>Dependencies among metagenomic species, viruses, plasmids and units of genetic variation.</title>
        <authorList>
            <person name="Nielsen H.B."/>
            <person name="Almeida M."/>
            <person name="Juncker A.S."/>
            <person name="Rasmussen S."/>
            <person name="Li J."/>
            <person name="Sunagawa S."/>
            <person name="Plichta D."/>
            <person name="Gautier L."/>
            <person name="Le Chatelier E."/>
            <person name="Peletier E."/>
            <person name="Bonde I."/>
            <person name="Nielsen T."/>
            <person name="Manichanh C."/>
            <person name="Arumugam M."/>
            <person name="Batto J."/>
            <person name="Santos M.B.Q.D."/>
            <person name="Blom N."/>
            <person name="Borruel N."/>
            <person name="Burgdorf K.S."/>
            <person name="Boumezbeur F."/>
            <person name="Casellas F."/>
            <person name="Dore J."/>
            <person name="Guarner F."/>
            <person name="Hansen T."/>
            <person name="Hildebrand F."/>
            <person name="Kaas R.S."/>
            <person name="Kennedy S."/>
            <person name="Kristiansen K."/>
            <person name="Kultima J.R."/>
            <person name="Leonard P."/>
            <person name="Levenez F."/>
            <person name="Lund O."/>
            <person name="Moumen B."/>
            <person name="Le Paslier D."/>
            <person name="Pons N."/>
            <person name="Pedersen O."/>
            <person name="Prifti E."/>
            <person name="Qin J."/>
            <person name="Raes J."/>
            <person name="Tap J."/>
            <person name="Tims S."/>
            <person name="Ussery D.W."/>
            <person name="Yamada T."/>
            <person name="MetaHit consortium"/>
            <person name="Renault P."/>
            <person name="Sicheritz-Ponten T."/>
            <person name="Bork P."/>
            <person name="Wang J."/>
            <person name="Brunak S."/>
            <person name="Ehrlich S.D."/>
        </authorList>
    </citation>
    <scope>NUCLEOTIDE SEQUENCE [LARGE SCALE GENOMIC DNA]</scope>
</reference>